<dbReference type="RefSeq" id="WP_030035130.1">
    <property type="nucleotide sequence ID" value="NZ_DF384213.1"/>
</dbReference>
<accession>A0A0S6U5Y1</accession>
<evidence type="ECO:0000313" key="2">
    <source>
        <dbReference type="EMBL" id="GAE02346.1"/>
    </source>
</evidence>
<feature type="transmembrane region" description="Helical" evidence="1">
    <location>
        <begin position="144"/>
        <end position="164"/>
    </location>
</feature>
<name>A0A0S6U5Y1_CLOBO</name>
<dbReference type="Pfam" id="PF11167">
    <property type="entry name" value="DUF2953"/>
    <property type="match status" value="1"/>
</dbReference>
<dbReference type="AlphaFoldDB" id="A0A0S6U5Y1"/>
<dbReference type="EMBL" id="DF384213">
    <property type="protein sequence ID" value="GAE02346.1"/>
    <property type="molecule type" value="Genomic_DNA"/>
</dbReference>
<dbReference type="Proteomes" id="UP000054164">
    <property type="component" value="Unassembled WGS sequence"/>
</dbReference>
<protein>
    <recommendedName>
        <fullName evidence="3">DUF2953 domain-containing protein</fullName>
    </recommendedName>
</protein>
<keyword evidence="1" id="KW-0812">Transmembrane</keyword>
<dbReference type="InterPro" id="IPR021338">
    <property type="entry name" value="DUF2953"/>
</dbReference>
<keyword evidence="1" id="KW-0472">Membrane</keyword>
<evidence type="ECO:0008006" key="3">
    <source>
        <dbReference type="Google" id="ProtNLM"/>
    </source>
</evidence>
<dbReference type="HOGENOM" id="CLU_118473_0_0_9"/>
<feature type="transmembrane region" description="Helical" evidence="1">
    <location>
        <begin position="94"/>
        <end position="112"/>
    </location>
</feature>
<reference evidence="2" key="1">
    <citation type="submission" date="2013-10" db="EMBL/GenBank/DDBJ databases">
        <title>Draft genome sequence of Clostridium botulinum type B strain Osaka05.</title>
        <authorList>
            <person name="Sakaguchi Y."/>
            <person name="Hosomi K."/>
            <person name="Uchiyama J."/>
            <person name="Ogura Y."/>
            <person name="Sakaguchi M."/>
            <person name="Kohda T."/>
            <person name="Mukamoto M."/>
            <person name="Misawa N."/>
            <person name="Matsuzaki S."/>
            <person name="Hayashi T."/>
            <person name="Kozaki S."/>
        </authorList>
    </citation>
    <scope>NUCLEOTIDE SEQUENCE</scope>
    <source>
        <strain evidence="2">Osaka05</strain>
    </source>
</reference>
<sequence>MLFFIISIFIIFILISIMPFKITIIYSDKDFNIYIYNFQWKKGEAIKKQNYINKKTNEKKDDSKKKALKVTLEKCNFKPKANISAFLNYDIEDAAYSAIIYGVLQSLVPYIYNYLLKIFKLKNFKFNINPLFKNKNFIEFKFKGIFYISLVKIIYIYISFKINYKNLKRA</sequence>
<proteinExistence type="predicted"/>
<organism evidence="2">
    <name type="scientific">Clostridium botulinum B str. Osaka05</name>
    <dbReference type="NCBI Taxonomy" id="1407017"/>
    <lineage>
        <taxon>Bacteria</taxon>
        <taxon>Bacillati</taxon>
        <taxon>Bacillota</taxon>
        <taxon>Clostridia</taxon>
        <taxon>Eubacteriales</taxon>
        <taxon>Clostridiaceae</taxon>
        <taxon>Clostridium</taxon>
    </lineage>
</organism>
<evidence type="ECO:0000256" key="1">
    <source>
        <dbReference type="SAM" id="Phobius"/>
    </source>
</evidence>
<keyword evidence="1" id="KW-1133">Transmembrane helix</keyword>
<feature type="transmembrane region" description="Helical" evidence="1">
    <location>
        <begin position="6"/>
        <end position="26"/>
    </location>
</feature>
<gene>
    <name evidence="2" type="ORF">CBO05C_2036</name>
</gene>